<keyword evidence="3" id="KW-0238">DNA-binding</keyword>
<reference evidence="9" key="3">
    <citation type="submission" date="2025-09" db="UniProtKB">
        <authorList>
            <consortium name="Ensembl"/>
        </authorList>
    </citation>
    <scope>IDENTIFICATION</scope>
</reference>
<keyword evidence="4" id="KW-0010">Activator</keyword>
<dbReference type="Gene3D" id="1.10.150.60">
    <property type="entry name" value="ARID DNA-binding domain"/>
    <property type="match status" value="1"/>
</dbReference>
<gene>
    <name evidence="9" type="primary">arid5b</name>
</gene>
<feature type="compositionally biased region" description="Low complexity" evidence="7">
    <location>
        <begin position="270"/>
        <end position="290"/>
    </location>
</feature>
<evidence type="ECO:0000256" key="7">
    <source>
        <dbReference type="SAM" id="MobiDB-lite"/>
    </source>
</evidence>
<keyword evidence="6" id="KW-0539">Nucleus</keyword>
<feature type="region of interest" description="Disordered" evidence="7">
    <location>
        <begin position="927"/>
        <end position="946"/>
    </location>
</feature>
<dbReference type="RefSeq" id="XP_029376774.1">
    <property type="nucleotide sequence ID" value="XM_029520914.1"/>
</dbReference>
<reference evidence="9" key="2">
    <citation type="submission" date="2025-08" db="UniProtKB">
        <authorList>
            <consortium name="Ensembl"/>
        </authorList>
    </citation>
    <scope>IDENTIFICATION</scope>
</reference>
<comment type="subcellular location">
    <subcellularLocation>
        <location evidence="1">Nucleus</location>
    </subcellularLocation>
</comment>
<dbReference type="GO" id="GO:0000976">
    <property type="term" value="F:transcription cis-regulatory region binding"/>
    <property type="evidence" value="ECO:0007669"/>
    <property type="project" value="TreeGrafter"/>
</dbReference>
<dbReference type="FunFam" id="1.10.150.60:FF:000004">
    <property type="entry name" value="AT-rich interactive domain-containing protein 5B"/>
    <property type="match status" value="1"/>
</dbReference>
<dbReference type="PROSITE" id="PS51011">
    <property type="entry name" value="ARID"/>
    <property type="match status" value="1"/>
</dbReference>
<proteinExistence type="predicted"/>
<name>A0A665WUE4_ECHNA</name>
<dbReference type="GO" id="GO:0005634">
    <property type="term" value="C:nucleus"/>
    <property type="evidence" value="ECO:0007669"/>
    <property type="project" value="UniProtKB-SubCell"/>
</dbReference>
<evidence type="ECO:0000313" key="10">
    <source>
        <dbReference type="Proteomes" id="UP000472264"/>
    </source>
</evidence>
<feature type="region of interest" description="Disordered" evidence="7">
    <location>
        <begin position="565"/>
        <end position="594"/>
    </location>
</feature>
<feature type="compositionally biased region" description="Basic and acidic residues" evidence="7">
    <location>
        <begin position="750"/>
        <end position="765"/>
    </location>
</feature>
<feature type="compositionally biased region" description="Polar residues" evidence="7">
    <location>
        <begin position="788"/>
        <end position="804"/>
    </location>
</feature>
<feature type="region of interest" description="Disordered" evidence="7">
    <location>
        <begin position="248"/>
        <end position="367"/>
    </location>
</feature>
<dbReference type="InterPro" id="IPR001606">
    <property type="entry name" value="ARID_dom"/>
</dbReference>
<dbReference type="CDD" id="cd16869">
    <property type="entry name" value="ARID_ARID5"/>
    <property type="match status" value="1"/>
</dbReference>
<feature type="compositionally biased region" description="Basic and acidic residues" evidence="7">
    <location>
        <begin position="330"/>
        <end position="367"/>
    </location>
</feature>
<evidence type="ECO:0000256" key="5">
    <source>
        <dbReference type="ARBA" id="ARBA00023163"/>
    </source>
</evidence>
<dbReference type="GeneID" id="115055248"/>
<dbReference type="FunCoup" id="A0A665WUE4">
    <property type="interactions" value="758"/>
</dbReference>
<feature type="compositionally biased region" description="Polar residues" evidence="7">
    <location>
        <begin position="993"/>
        <end position="1017"/>
    </location>
</feature>
<reference evidence="9" key="1">
    <citation type="submission" date="2021-04" db="EMBL/GenBank/DDBJ databases">
        <authorList>
            <consortium name="Wellcome Sanger Institute Data Sharing"/>
        </authorList>
    </citation>
    <scope>NUCLEOTIDE SEQUENCE [LARGE SCALE GENOMIC DNA]</scope>
</reference>
<accession>A0A665WUE4</accession>
<evidence type="ECO:0000256" key="3">
    <source>
        <dbReference type="ARBA" id="ARBA00023125"/>
    </source>
</evidence>
<sequence length="1191" mass="132574">MEPNSLKWVGSSCGLHGPYIFYKAFKFNRDGKPRILSLGDFFFVRCKPEDPICIAELQLLWEERTSKQLLSSSKLYFLPEDTPQGRTVTHGEHEVIAVSEKVIVRLEDLVKWTVPDFSGWAHGLKAEPLKPSVLRELGTNGRREALHRYRESTLTSGLNFKDVQRERAQLGQEEDGRKVLVLSYPQYCRYRSVLARLREQPSSLLIDHTVLALGGIAALGGSTRILYCRDTFDHPALLQNESICDEFAPNLKGRPRKKKLSISQRRDSQGHAQGQGSSGSTQGTAAVAAQDLCSPESKPTTKVKPNCKMVPNGKITPTAKHKANSLSKKSSAEDKERGKDKDKEKEKEERNEREEKKEEETSEESRAEEQAFLVALYKYMKDRDTPIERIPFLGFKQINLWTMFQAAQKLGGYELITVRRQWKHVYDELGGNPSSTSAATCTRRHYERLLLPYERHIKGEQDKPLPLAKPRKQEASQEKPPGAKAKGVGAKKLKVPNNSKLGSKKERGEAVKGQEQSQDSKGNEETHELSTSVKQEASLREEPIIIEEEELHLILKKEESLAVEQLSSLGPKEPDYRTPHTGLPLNTGPGPQPEWRQITEAIQAKLTGEQQTDGHFIPKNAYMPHRWDQNKSVGHVALPESSSRVKDSIESHGGRVGKVLPMCKQADRQCIDLSTDSFPEKEDYGVIKKESSQGPAQTAAYCKASQGVMSPLAKKKLLSQVCESNPYSFTSSLQPPPSTAASSLPVISVVEREKEKRKGEEELGGQRHGCVSDSIPEVAPIFRPSVIQHAQSSKPHQQATSGPSDRSAAGELSETYSCRTSHNLQPQVNPPWQPYLPRNHGPDSVEKAGEKLLQGPAAPPRSYASDCYSSPHLHSLYRQTENCLSQERMPSFANGERREHYTRDREGSQSFVCGGLEQEGLAYRSHYSDRTQTHGESREADDEPRDFTISKPLSQRVSSFSKPAFCNLPYPIMHQGLESHPKACRVPPMTISPPKQSSAESSQPFPSPKASSESSLTVPIRPSKRSLVESDHEEVPERKVRVVTPIHPAGSIRRSDPEELKPAEPAHAVHLNNHLPEGHPTTTFPPPHAAHLYTGMYSPGSLVSPAAQDSLQQHPSLQYLKSQSAVSPLVPPLAFHPMMLHRQLLASSPSPHHFYRHPGGAALYGDLLHHLYPLSTLPPPQLSSVHPSTRL</sequence>
<dbReference type="AlphaFoldDB" id="A0A665WUE4"/>
<evidence type="ECO:0000256" key="1">
    <source>
        <dbReference type="ARBA" id="ARBA00004123"/>
    </source>
</evidence>
<dbReference type="Proteomes" id="UP000472264">
    <property type="component" value="Chromosome 15"/>
</dbReference>
<feature type="compositionally biased region" description="Basic and acidic residues" evidence="7">
    <location>
        <begin position="503"/>
        <end position="512"/>
    </location>
</feature>
<feature type="region of interest" description="Disordered" evidence="7">
    <location>
        <begin position="728"/>
        <end position="865"/>
    </location>
</feature>
<feature type="compositionally biased region" description="Basic and acidic residues" evidence="7">
    <location>
        <begin position="840"/>
        <end position="850"/>
    </location>
</feature>
<feature type="region of interest" description="Disordered" evidence="7">
    <location>
        <begin position="983"/>
        <end position="1036"/>
    </location>
</feature>
<keyword evidence="5" id="KW-0804">Transcription</keyword>
<dbReference type="GO" id="GO:0006357">
    <property type="term" value="P:regulation of transcription by RNA polymerase II"/>
    <property type="evidence" value="ECO:0007669"/>
    <property type="project" value="TreeGrafter"/>
</dbReference>
<feature type="compositionally biased region" description="Basic and acidic residues" evidence="7">
    <location>
        <begin position="927"/>
        <end position="938"/>
    </location>
</feature>
<dbReference type="SMART" id="SM01014">
    <property type="entry name" value="ARID"/>
    <property type="match status" value="1"/>
</dbReference>
<dbReference type="OMA" id="PNCKTVP"/>
<dbReference type="Ensembl" id="ENSENLT00000048748.1">
    <property type="protein sequence ID" value="ENSENLP00000047606.1"/>
    <property type="gene ID" value="ENSENLG00000020120.1"/>
</dbReference>
<keyword evidence="2" id="KW-0805">Transcription regulation</keyword>
<feature type="region of interest" description="Disordered" evidence="7">
    <location>
        <begin position="459"/>
        <end position="537"/>
    </location>
</feature>
<evidence type="ECO:0000259" key="8">
    <source>
        <dbReference type="PROSITE" id="PS51011"/>
    </source>
</evidence>
<dbReference type="InParanoid" id="A0A665WUE4"/>
<evidence type="ECO:0000313" key="9">
    <source>
        <dbReference type="Ensembl" id="ENSENLP00000047606.1"/>
    </source>
</evidence>
<dbReference type="InterPro" id="IPR051232">
    <property type="entry name" value="ARID/SWI1_ChromRemod"/>
</dbReference>
<dbReference type="Pfam" id="PF01388">
    <property type="entry name" value="ARID"/>
    <property type="match status" value="1"/>
</dbReference>
<dbReference type="SUPFAM" id="SSF46774">
    <property type="entry name" value="ARID-like"/>
    <property type="match status" value="1"/>
</dbReference>
<protein>
    <recommendedName>
        <fullName evidence="8">ARID domain-containing protein</fullName>
    </recommendedName>
</protein>
<dbReference type="SMART" id="SM00501">
    <property type="entry name" value="BRIGHT"/>
    <property type="match status" value="1"/>
</dbReference>
<dbReference type="PANTHER" id="PTHR13964:SF37">
    <property type="entry name" value="AT-RICH INTERACTIVE DOMAIN-CONTAINING PROTEIN 5B"/>
    <property type="match status" value="1"/>
</dbReference>
<feature type="compositionally biased region" description="Low complexity" evidence="7">
    <location>
        <begin position="479"/>
        <end position="488"/>
    </location>
</feature>
<keyword evidence="10" id="KW-1185">Reference proteome</keyword>
<dbReference type="PANTHER" id="PTHR13964">
    <property type="entry name" value="RBP-RELATED"/>
    <property type="match status" value="1"/>
</dbReference>
<evidence type="ECO:0000256" key="2">
    <source>
        <dbReference type="ARBA" id="ARBA00023015"/>
    </source>
</evidence>
<feature type="compositionally biased region" description="Basic and acidic residues" evidence="7">
    <location>
        <begin position="1026"/>
        <end position="1036"/>
    </location>
</feature>
<feature type="domain" description="ARID" evidence="8">
    <location>
        <begin position="366"/>
        <end position="458"/>
    </location>
</feature>
<dbReference type="CTD" id="84159"/>
<dbReference type="InterPro" id="IPR036431">
    <property type="entry name" value="ARID_dom_sf"/>
</dbReference>
<dbReference type="OrthoDB" id="1938591at2759"/>
<feature type="compositionally biased region" description="Polar residues" evidence="7">
    <location>
        <begin position="814"/>
        <end position="827"/>
    </location>
</feature>
<evidence type="ECO:0000256" key="6">
    <source>
        <dbReference type="ARBA" id="ARBA00023242"/>
    </source>
</evidence>
<organism evidence="9 10">
    <name type="scientific">Echeneis naucrates</name>
    <name type="common">Live sharksucker</name>
    <dbReference type="NCBI Taxonomy" id="173247"/>
    <lineage>
        <taxon>Eukaryota</taxon>
        <taxon>Metazoa</taxon>
        <taxon>Chordata</taxon>
        <taxon>Craniata</taxon>
        <taxon>Vertebrata</taxon>
        <taxon>Euteleostomi</taxon>
        <taxon>Actinopterygii</taxon>
        <taxon>Neopterygii</taxon>
        <taxon>Teleostei</taxon>
        <taxon>Neoteleostei</taxon>
        <taxon>Acanthomorphata</taxon>
        <taxon>Carangaria</taxon>
        <taxon>Carangiformes</taxon>
        <taxon>Echeneidae</taxon>
        <taxon>Echeneis</taxon>
    </lineage>
</organism>
<evidence type="ECO:0000256" key="4">
    <source>
        <dbReference type="ARBA" id="ARBA00023159"/>
    </source>
</evidence>